<dbReference type="OrthoDB" id="9798121at2"/>
<proteinExistence type="inferred from homology"/>
<dbReference type="GO" id="GO:0006351">
    <property type="term" value="P:DNA-templated transcription"/>
    <property type="evidence" value="ECO:0007669"/>
    <property type="project" value="TreeGrafter"/>
</dbReference>
<dbReference type="InterPro" id="IPR000847">
    <property type="entry name" value="LysR_HTH_N"/>
</dbReference>
<feature type="domain" description="HTH lysR-type" evidence="5">
    <location>
        <begin position="6"/>
        <end position="64"/>
    </location>
</feature>
<keyword evidence="3" id="KW-0238">DNA-binding</keyword>
<keyword evidence="2" id="KW-0805">Transcription regulation</keyword>
<evidence type="ECO:0000256" key="2">
    <source>
        <dbReference type="ARBA" id="ARBA00023015"/>
    </source>
</evidence>
<dbReference type="SUPFAM" id="SSF53850">
    <property type="entry name" value="Periplasmic binding protein-like II"/>
    <property type="match status" value="1"/>
</dbReference>
<dbReference type="PATRIC" id="fig|1280947.3.peg.1016"/>
<dbReference type="PROSITE" id="PS50931">
    <property type="entry name" value="HTH_LYSR"/>
    <property type="match status" value="1"/>
</dbReference>
<evidence type="ECO:0000259" key="5">
    <source>
        <dbReference type="PROSITE" id="PS50931"/>
    </source>
</evidence>
<evidence type="ECO:0000256" key="1">
    <source>
        <dbReference type="ARBA" id="ARBA00009437"/>
    </source>
</evidence>
<dbReference type="Gene3D" id="3.40.190.290">
    <property type="match status" value="1"/>
</dbReference>
<dbReference type="InterPro" id="IPR005119">
    <property type="entry name" value="LysR_subst-bd"/>
</dbReference>
<name>A0A062UKG2_9PROT</name>
<comment type="similarity">
    <text evidence="1">Belongs to the LysR transcriptional regulatory family.</text>
</comment>
<dbReference type="GO" id="GO:0003700">
    <property type="term" value="F:DNA-binding transcription factor activity"/>
    <property type="evidence" value="ECO:0007669"/>
    <property type="project" value="InterPro"/>
</dbReference>
<keyword evidence="7" id="KW-1185">Reference proteome</keyword>
<evidence type="ECO:0000256" key="3">
    <source>
        <dbReference type="ARBA" id="ARBA00023125"/>
    </source>
</evidence>
<dbReference type="InterPro" id="IPR058163">
    <property type="entry name" value="LysR-type_TF_proteobact-type"/>
</dbReference>
<reference evidence="6 7" key="1">
    <citation type="journal article" date="2014" name="Antonie Van Leeuwenhoek">
        <title>Hyphomonas beringensis sp. nov. and Hyphomonas chukchiensis sp. nov., isolated from surface seawater of the Bering Sea and Chukchi Sea.</title>
        <authorList>
            <person name="Li C."/>
            <person name="Lai Q."/>
            <person name="Li G."/>
            <person name="Dong C."/>
            <person name="Wang J."/>
            <person name="Liao Y."/>
            <person name="Shao Z."/>
        </authorList>
    </citation>
    <scope>NUCLEOTIDE SEQUENCE [LARGE SCALE GENOMIC DNA]</scope>
    <source>
        <strain evidence="6 7">BH-BN04-4</strain>
    </source>
</reference>
<dbReference type="Proteomes" id="UP000027190">
    <property type="component" value="Unassembled WGS sequence"/>
</dbReference>
<dbReference type="Pfam" id="PF00126">
    <property type="entry name" value="HTH_1"/>
    <property type="match status" value="1"/>
</dbReference>
<dbReference type="InterPro" id="IPR036390">
    <property type="entry name" value="WH_DNA-bd_sf"/>
</dbReference>
<evidence type="ECO:0000313" key="6">
    <source>
        <dbReference type="EMBL" id="KCZ60025.1"/>
    </source>
</evidence>
<evidence type="ECO:0000313" key="7">
    <source>
        <dbReference type="Proteomes" id="UP000027190"/>
    </source>
</evidence>
<dbReference type="PANTHER" id="PTHR30537">
    <property type="entry name" value="HTH-TYPE TRANSCRIPTIONAL REGULATOR"/>
    <property type="match status" value="1"/>
</dbReference>
<dbReference type="GO" id="GO:0043565">
    <property type="term" value="F:sequence-specific DNA binding"/>
    <property type="evidence" value="ECO:0007669"/>
    <property type="project" value="TreeGrafter"/>
</dbReference>
<protein>
    <recommendedName>
        <fullName evidence="5">HTH lysR-type domain-containing protein</fullName>
    </recommendedName>
</protein>
<dbReference type="AlphaFoldDB" id="A0A062UKG2"/>
<accession>A0A062UKG2</accession>
<dbReference type="STRING" id="1280947.HY30_13420"/>
<dbReference type="EMBL" id="AWFG01000012">
    <property type="protein sequence ID" value="KCZ60025.1"/>
    <property type="molecule type" value="Genomic_DNA"/>
</dbReference>
<dbReference type="RefSeq" id="WP_034737750.1">
    <property type="nucleotide sequence ID" value="NZ_AWFG01000012.1"/>
</dbReference>
<dbReference type="eggNOG" id="COG0583">
    <property type="taxonomic scope" value="Bacteria"/>
</dbReference>
<gene>
    <name evidence="6" type="ORF">HY30_13420</name>
</gene>
<dbReference type="Pfam" id="PF03466">
    <property type="entry name" value="LysR_substrate"/>
    <property type="match status" value="1"/>
</dbReference>
<sequence>MDQASLSWDHCRSLLSVYRTGSLSAAARALGVTQPTIARHVEQLESVLGGAALFTRSPQGLTPTDAAEALMPHALAMEASAAAMIRAASGPDDALAGAVRITASEVIGIEVLPSILATIGAEHPRLAFELVASNETADLLRRDADIAVRMVQPSQGALIARKIGDIELGMFARRDYLDRRGTPASLDDLSSHALIGFDHETTGVQGLRAKGLDLHRDMFSLRTDSDVAQFTCIRAGLGIGICQVGLIAHDPRFVRLFPGEMTFSLETWVTMHEDLRGNRRIRLVFDHLVDGLTRYMKQGAGA</sequence>
<comment type="caution">
    <text evidence="6">The sequence shown here is derived from an EMBL/GenBank/DDBJ whole genome shotgun (WGS) entry which is preliminary data.</text>
</comment>
<evidence type="ECO:0000256" key="4">
    <source>
        <dbReference type="ARBA" id="ARBA00023163"/>
    </source>
</evidence>
<keyword evidence="4" id="KW-0804">Transcription</keyword>
<organism evidence="6 7">
    <name type="scientific">Hyphomonas chukchiensis</name>
    <dbReference type="NCBI Taxonomy" id="1280947"/>
    <lineage>
        <taxon>Bacteria</taxon>
        <taxon>Pseudomonadati</taxon>
        <taxon>Pseudomonadota</taxon>
        <taxon>Alphaproteobacteria</taxon>
        <taxon>Hyphomonadales</taxon>
        <taxon>Hyphomonadaceae</taxon>
        <taxon>Hyphomonas</taxon>
    </lineage>
</organism>
<dbReference type="SUPFAM" id="SSF46785">
    <property type="entry name" value="Winged helix' DNA-binding domain"/>
    <property type="match status" value="1"/>
</dbReference>
<dbReference type="PANTHER" id="PTHR30537:SF3">
    <property type="entry name" value="TRANSCRIPTIONAL REGULATORY PROTEIN"/>
    <property type="match status" value="1"/>
</dbReference>
<dbReference type="Gene3D" id="1.10.10.10">
    <property type="entry name" value="Winged helix-like DNA-binding domain superfamily/Winged helix DNA-binding domain"/>
    <property type="match status" value="1"/>
</dbReference>
<dbReference type="InterPro" id="IPR036388">
    <property type="entry name" value="WH-like_DNA-bd_sf"/>
</dbReference>